<organism evidence="2">
    <name type="scientific">marine sediment metagenome</name>
    <dbReference type="NCBI Taxonomy" id="412755"/>
    <lineage>
        <taxon>unclassified sequences</taxon>
        <taxon>metagenomes</taxon>
        <taxon>ecological metagenomes</taxon>
    </lineage>
</organism>
<evidence type="ECO:0000313" key="2">
    <source>
        <dbReference type="EMBL" id="KKM66277.1"/>
    </source>
</evidence>
<dbReference type="EMBL" id="LAZR01010565">
    <property type="protein sequence ID" value="KKM66277.1"/>
    <property type="molecule type" value="Genomic_DNA"/>
</dbReference>
<protein>
    <submittedName>
        <fullName evidence="2">Uncharacterized protein</fullName>
    </submittedName>
</protein>
<name>A0A0F9MAW9_9ZZZZ</name>
<evidence type="ECO:0000256" key="1">
    <source>
        <dbReference type="SAM" id="MobiDB-lite"/>
    </source>
</evidence>
<sequence>MKNSGATIWARKTIESDVFYWKPDKWFKIWFYIINRVNFEDTKLFPRGECFITYEQICEGTEATKHQVHEFIRWSKKERMLTTRKTTRGMVLKVLNYAKYQDFDTYKNHTKNQTETTRKPHGNHTISNKGNNEKNGKKDTLAEARTPFEIWGDFSSYWKKRVYKLYGLKYETIGGDKKAFFAAFYKRYNQDYKKLTNVVEFYLTSKKAQDAEVQTIRAALSEHSLMAFEKYGKGINDKLWEI</sequence>
<accession>A0A0F9MAW9</accession>
<dbReference type="AlphaFoldDB" id="A0A0F9MAW9"/>
<reference evidence="2" key="1">
    <citation type="journal article" date="2015" name="Nature">
        <title>Complex archaea that bridge the gap between prokaryotes and eukaryotes.</title>
        <authorList>
            <person name="Spang A."/>
            <person name="Saw J.H."/>
            <person name="Jorgensen S.L."/>
            <person name="Zaremba-Niedzwiedzka K."/>
            <person name="Martijn J."/>
            <person name="Lind A.E."/>
            <person name="van Eijk R."/>
            <person name="Schleper C."/>
            <person name="Guy L."/>
            <person name="Ettema T.J."/>
        </authorList>
    </citation>
    <scope>NUCLEOTIDE SEQUENCE</scope>
</reference>
<feature type="region of interest" description="Disordered" evidence="1">
    <location>
        <begin position="110"/>
        <end position="139"/>
    </location>
</feature>
<proteinExistence type="predicted"/>
<comment type="caution">
    <text evidence="2">The sequence shown here is derived from an EMBL/GenBank/DDBJ whole genome shotgun (WGS) entry which is preliminary data.</text>
</comment>
<gene>
    <name evidence="2" type="ORF">LCGC14_1482870</name>
</gene>